<dbReference type="InterPro" id="IPR009057">
    <property type="entry name" value="Homeodomain-like_sf"/>
</dbReference>
<dbReference type="PANTHER" id="PTHR32071:SF81">
    <property type="entry name" value="PROPIONATE CATABOLISM OPERON REGULATORY PROTEIN"/>
    <property type="match status" value="1"/>
</dbReference>
<dbReference type="Gene3D" id="3.40.50.10660">
    <property type="entry name" value="PrpR receptor domain-like"/>
    <property type="match status" value="1"/>
</dbReference>
<dbReference type="Pfam" id="PF25601">
    <property type="entry name" value="AAA_lid_14"/>
    <property type="match status" value="1"/>
</dbReference>
<dbReference type="FunFam" id="3.40.50.300:FF:000006">
    <property type="entry name" value="DNA-binding transcriptional regulator NtrC"/>
    <property type="match status" value="1"/>
</dbReference>
<dbReference type="InterPro" id="IPR003593">
    <property type="entry name" value="AAA+_ATPase"/>
</dbReference>
<name>A0A212JIU2_9PROT</name>
<accession>A0A212JIU2</accession>
<reference evidence="9" key="1">
    <citation type="submission" date="2016-04" db="EMBL/GenBank/DDBJ databases">
        <authorList>
            <person name="Evans L.H."/>
            <person name="Alamgir A."/>
            <person name="Owens N."/>
            <person name="Weber N.D."/>
            <person name="Virtaneva K."/>
            <person name="Barbian K."/>
            <person name="Babar A."/>
            <person name="Rosenke K."/>
        </authorList>
    </citation>
    <scope>NUCLEOTIDE SEQUENCE</scope>
    <source>
        <strain evidence="9">86</strain>
    </source>
</reference>
<dbReference type="Gene3D" id="3.30.450.20">
    <property type="entry name" value="PAS domain"/>
    <property type="match status" value="1"/>
</dbReference>
<dbReference type="Pfam" id="PF00158">
    <property type="entry name" value="Sigma54_activat"/>
    <property type="match status" value="1"/>
</dbReference>
<evidence type="ECO:0000313" key="9">
    <source>
        <dbReference type="EMBL" id="SBV99352.1"/>
    </source>
</evidence>
<organism evidence="9">
    <name type="scientific">uncultured Alphaproteobacteria bacterium</name>
    <dbReference type="NCBI Taxonomy" id="91750"/>
    <lineage>
        <taxon>Bacteria</taxon>
        <taxon>Pseudomonadati</taxon>
        <taxon>Pseudomonadota</taxon>
        <taxon>Alphaproteobacteria</taxon>
        <taxon>environmental samples</taxon>
    </lineage>
</organism>
<dbReference type="InterPro" id="IPR025943">
    <property type="entry name" value="Sigma_54_int_dom_ATP-bd_2"/>
</dbReference>
<proteinExistence type="predicted"/>
<dbReference type="Gene3D" id="3.40.50.300">
    <property type="entry name" value="P-loop containing nucleotide triphosphate hydrolases"/>
    <property type="match status" value="1"/>
</dbReference>
<dbReference type="InterPro" id="IPR010524">
    <property type="entry name" value="Sig_transdc_resp-reg_PrpR_N"/>
</dbReference>
<dbReference type="InterPro" id="IPR058031">
    <property type="entry name" value="AAA_lid_NorR"/>
</dbReference>
<dbReference type="CDD" id="cd00009">
    <property type="entry name" value="AAA"/>
    <property type="match status" value="1"/>
</dbReference>
<dbReference type="GO" id="GO:0005524">
    <property type="term" value="F:ATP binding"/>
    <property type="evidence" value="ECO:0007669"/>
    <property type="project" value="UniProtKB-KW"/>
</dbReference>
<evidence type="ECO:0000256" key="4">
    <source>
        <dbReference type="ARBA" id="ARBA00023015"/>
    </source>
</evidence>
<dbReference type="PRINTS" id="PR01590">
    <property type="entry name" value="HTHFIS"/>
</dbReference>
<dbReference type="GO" id="GO:0043565">
    <property type="term" value="F:sequence-specific DNA binding"/>
    <property type="evidence" value="ECO:0007669"/>
    <property type="project" value="InterPro"/>
</dbReference>
<dbReference type="InterPro" id="IPR025944">
    <property type="entry name" value="Sigma_54_int_dom_CS"/>
</dbReference>
<dbReference type="InterPro" id="IPR025662">
    <property type="entry name" value="Sigma_54_int_dom_ATP-bd_1"/>
</dbReference>
<evidence type="ECO:0000256" key="7">
    <source>
        <dbReference type="ARBA" id="ARBA00023163"/>
    </source>
</evidence>
<evidence type="ECO:0000256" key="6">
    <source>
        <dbReference type="ARBA" id="ARBA00023159"/>
    </source>
</evidence>
<dbReference type="PANTHER" id="PTHR32071">
    <property type="entry name" value="TRANSCRIPTIONAL REGULATORY PROTEIN"/>
    <property type="match status" value="1"/>
</dbReference>
<dbReference type="Gene3D" id="1.10.8.60">
    <property type="match status" value="1"/>
</dbReference>
<feature type="domain" description="Sigma-54 factor interaction" evidence="8">
    <location>
        <begin position="322"/>
        <end position="552"/>
    </location>
</feature>
<keyword evidence="3" id="KW-0902">Two-component regulatory system</keyword>
<dbReference type="Gene3D" id="1.10.10.60">
    <property type="entry name" value="Homeodomain-like"/>
    <property type="match status" value="1"/>
</dbReference>
<dbReference type="GO" id="GO:0006355">
    <property type="term" value="P:regulation of DNA-templated transcription"/>
    <property type="evidence" value="ECO:0007669"/>
    <property type="project" value="InterPro"/>
</dbReference>
<evidence type="ECO:0000259" key="8">
    <source>
        <dbReference type="PROSITE" id="PS50045"/>
    </source>
</evidence>
<keyword evidence="4" id="KW-0805">Transcription regulation</keyword>
<keyword evidence="2" id="KW-0067">ATP-binding</keyword>
<keyword evidence="6" id="KW-0010">Activator</keyword>
<keyword evidence="7" id="KW-0804">Transcription</keyword>
<dbReference type="PROSITE" id="PS50045">
    <property type="entry name" value="SIGMA54_INTERACT_4"/>
    <property type="match status" value="1"/>
</dbReference>
<dbReference type="SMART" id="SM00382">
    <property type="entry name" value="AAA"/>
    <property type="match status" value="1"/>
</dbReference>
<dbReference type="Pfam" id="PF06506">
    <property type="entry name" value="PrpR_N"/>
    <property type="match status" value="1"/>
</dbReference>
<dbReference type="SUPFAM" id="SSF46689">
    <property type="entry name" value="Homeodomain-like"/>
    <property type="match status" value="1"/>
</dbReference>
<dbReference type="Gene3D" id="3.40.50.2300">
    <property type="match status" value="1"/>
</dbReference>
<dbReference type="SUPFAM" id="SSF52540">
    <property type="entry name" value="P-loop containing nucleoside triphosphate hydrolases"/>
    <property type="match status" value="1"/>
</dbReference>
<sequence length="628" mass="69208">MKQVLFIAPYTEMLETIQAVLRRYPERDRIATRTAVVPVDDVDHIPLSPCDAVVARGYSARRLKSENLDVPVIEIEIGGYDVLTSIQECRKRFRPRNIAFVGFYSAFNGIAKFAEVFDCGIRVYIPRDVDDLDRVLEEARADGCDAVIGGYSAYDRAIALGFNAIGLRSGEEAVGHALEEAVRAIDLIRQERIRAETYRIITQSVKTGIVYVDANGFIREQNGAARSLARCKLDARRLDEVFPFMAESYRESLRKARPIFGELREIGGATLSLDCTPVMVQGMPGGVVISFETVAAEDRRAALEQRRLSERRLVARHRFADIVHAGGPIAAAIDTARRYARLSANVLISGETGTGKELFAQGIHIESDRRKGPFVAINCATLPAPLLESELFGYADGAFTGSARGGKAGLFELADGGTLFLDEIAELPLGVQASLLRVLQEGEVRRIGADRVHPVDVRVIAATNADLSELVAQGAFRRDLLFRLDVLELHLPPLRERPGDVTALFAYFLKRACLRDGVPLPQVQEAALDVLRNHDFPGNVRELSNLVERVGALRQFPHLITAADMRRAVDPAAATAGAPRIVARPPEDPRARTLEALAVCRGNRNAAARMLGIDRTTLWRRLRRYGEA</sequence>
<evidence type="ECO:0000256" key="5">
    <source>
        <dbReference type="ARBA" id="ARBA00023125"/>
    </source>
</evidence>
<protein>
    <recommendedName>
        <fullName evidence="8">Sigma-54 factor interaction domain-containing protein</fullName>
    </recommendedName>
</protein>
<dbReference type="PROSITE" id="PS00688">
    <property type="entry name" value="SIGMA54_INTERACT_3"/>
    <property type="match status" value="1"/>
</dbReference>
<dbReference type="EMBL" id="FLUO01000001">
    <property type="protein sequence ID" value="SBV99352.1"/>
    <property type="molecule type" value="Genomic_DNA"/>
</dbReference>
<dbReference type="AlphaFoldDB" id="A0A212JIU2"/>
<dbReference type="PROSITE" id="PS00676">
    <property type="entry name" value="SIGMA54_INTERACT_2"/>
    <property type="match status" value="1"/>
</dbReference>
<evidence type="ECO:0000256" key="1">
    <source>
        <dbReference type="ARBA" id="ARBA00022741"/>
    </source>
</evidence>
<evidence type="ECO:0000256" key="3">
    <source>
        <dbReference type="ARBA" id="ARBA00023012"/>
    </source>
</evidence>
<keyword evidence="1" id="KW-0547">Nucleotide-binding</keyword>
<dbReference type="Pfam" id="PF02954">
    <property type="entry name" value="HTH_8"/>
    <property type="match status" value="1"/>
</dbReference>
<dbReference type="InterPro" id="IPR002078">
    <property type="entry name" value="Sigma_54_int"/>
</dbReference>
<evidence type="ECO:0000256" key="2">
    <source>
        <dbReference type="ARBA" id="ARBA00022840"/>
    </source>
</evidence>
<keyword evidence="5" id="KW-0238">DNA-binding</keyword>
<dbReference type="InterPro" id="IPR002197">
    <property type="entry name" value="HTH_Fis"/>
</dbReference>
<dbReference type="GO" id="GO:0000156">
    <property type="term" value="F:phosphorelay response regulator activity"/>
    <property type="evidence" value="ECO:0007669"/>
    <property type="project" value="InterPro"/>
</dbReference>
<dbReference type="PROSITE" id="PS00675">
    <property type="entry name" value="SIGMA54_INTERACT_1"/>
    <property type="match status" value="1"/>
</dbReference>
<gene>
    <name evidence="9" type="ORF">KL86APRO_11148</name>
</gene>
<dbReference type="InterPro" id="IPR027417">
    <property type="entry name" value="P-loop_NTPase"/>
</dbReference>
<dbReference type="SUPFAM" id="SSF159800">
    <property type="entry name" value="PrpR receptor domain-like"/>
    <property type="match status" value="1"/>
</dbReference>